<dbReference type="RefSeq" id="WP_181471879.1">
    <property type="nucleotide sequence ID" value="NZ_JACEFG010000002.1"/>
</dbReference>
<evidence type="ECO:0000256" key="3">
    <source>
        <dbReference type="ARBA" id="ARBA00016943"/>
    </source>
</evidence>
<keyword evidence="6 12" id="KW-0547">Nucleotide-binding</keyword>
<evidence type="ECO:0000256" key="12">
    <source>
        <dbReference type="HAMAP-Rule" id="MF_01987"/>
    </source>
</evidence>
<comment type="similarity">
    <text evidence="1">Belongs to the carbohydrate kinase pfkB family.</text>
</comment>
<keyword evidence="11 12" id="KW-0119">Carbohydrate metabolism</keyword>
<comment type="similarity">
    <text evidence="12">Belongs to the carbohydrate kinase PfkB family. Ribokinase subfamily.</text>
</comment>
<feature type="binding site" evidence="12">
    <location>
        <begin position="204"/>
        <end position="209"/>
    </location>
    <ligand>
        <name>ATP</name>
        <dbReference type="ChEBI" id="CHEBI:30616"/>
    </ligand>
</feature>
<dbReference type="InterPro" id="IPR029056">
    <property type="entry name" value="Ribokinase-like"/>
</dbReference>
<keyword evidence="5 12" id="KW-0479">Metal-binding</keyword>
<feature type="binding site" evidence="12">
    <location>
        <position position="264"/>
    </location>
    <ligand>
        <name>K(+)</name>
        <dbReference type="ChEBI" id="CHEBI:29103"/>
    </ligand>
</feature>
<dbReference type="PANTHER" id="PTHR10584:SF166">
    <property type="entry name" value="RIBOKINASE"/>
    <property type="match status" value="1"/>
</dbReference>
<evidence type="ECO:0000259" key="13">
    <source>
        <dbReference type="Pfam" id="PF00294"/>
    </source>
</evidence>
<keyword evidence="15" id="KW-1185">Reference proteome</keyword>
<dbReference type="UniPathway" id="UPA00916">
    <property type="reaction ID" value="UER00889"/>
</dbReference>
<comment type="subunit">
    <text evidence="12">Homodimer.</text>
</comment>
<dbReference type="InterPro" id="IPR011611">
    <property type="entry name" value="PfkB_dom"/>
</dbReference>
<comment type="caution">
    <text evidence="12">Lacks conserved residue(s) required for the propagation of feature annotation.</text>
</comment>
<dbReference type="GO" id="GO:0004747">
    <property type="term" value="F:ribokinase activity"/>
    <property type="evidence" value="ECO:0007669"/>
    <property type="project" value="UniProtKB-UniRule"/>
</dbReference>
<evidence type="ECO:0000256" key="9">
    <source>
        <dbReference type="ARBA" id="ARBA00022842"/>
    </source>
</evidence>
<feature type="binding site" evidence="12">
    <location>
        <position position="234"/>
    </location>
    <ligand>
        <name>substrate</name>
    </ligand>
</feature>
<dbReference type="InterPro" id="IPR002173">
    <property type="entry name" value="Carboh/pur_kinase_PfkB_CS"/>
</dbReference>
<comment type="activity regulation">
    <text evidence="12">Activated by a monovalent cation that binds near, but not in, the active site. The most likely occupant of the site in vivo is potassium. Ion binding induces a conformational change that may alter substrate affinity.</text>
</comment>
<proteinExistence type="inferred from homology"/>
<feature type="binding site" evidence="12">
    <location>
        <position position="258"/>
    </location>
    <ligand>
        <name>ATP</name>
        <dbReference type="ChEBI" id="CHEBI:30616"/>
    </ligand>
</feature>
<dbReference type="InterPro" id="IPR002139">
    <property type="entry name" value="Ribo/fructo_kinase"/>
</dbReference>
<feature type="binding site" evidence="12">
    <location>
        <begin position="11"/>
        <end position="13"/>
    </location>
    <ligand>
        <name>substrate</name>
    </ligand>
</feature>
<dbReference type="Gene3D" id="3.40.1190.20">
    <property type="match status" value="1"/>
</dbReference>
<dbReference type="CDD" id="cd01174">
    <property type="entry name" value="ribokinase"/>
    <property type="match status" value="1"/>
</dbReference>
<reference evidence="14 15" key="1">
    <citation type="journal article" date="2004" name="Extremophiles">
        <title>Halobacillus locisalis sp. nov., a halophilic bacterium isolated from a marine solar saltern of the Yellow Sea in Korea.</title>
        <authorList>
            <person name="Yoon J.H."/>
            <person name="Kang K.H."/>
            <person name="Oh T.K."/>
            <person name="Park Y.H."/>
        </authorList>
    </citation>
    <scope>NUCLEOTIDE SEQUENCE [LARGE SCALE GENOMIC DNA]</scope>
    <source>
        <strain evidence="14 15">KCTC 3788</strain>
    </source>
</reference>
<feature type="binding site" evidence="12">
    <location>
        <position position="139"/>
    </location>
    <ligand>
        <name>substrate</name>
    </ligand>
</feature>
<comment type="pathway">
    <text evidence="12">Carbohydrate metabolism; D-ribose degradation; D-ribose 5-phosphate from beta-D-ribopyranose: step 2/2.</text>
</comment>
<dbReference type="InterPro" id="IPR011877">
    <property type="entry name" value="Ribokinase"/>
</dbReference>
<evidence type="ECO:0000256" key="1">
    <source>
        <dbReference type="ARBA" id="ARBA00005380"/>
    </source>
</evidence>
<dbReference type="GO" id="GO:0005829">
    <property type="term" value="C:cytosol"/>
    <property type="evidence" value="ECO:0007669"/>
    <property type="project" value="TreeGrafter"/>
</dbReference>
<evidence type="ECO:0000256" key="5">
    <source>
        <dbReference type="ARBA" id="ARBA00022723"/>
    </source>
</evidence>
<dbReference type="EC" id="2.7.1.15" evidence="2 12"/>
<evidence type="ECO:0000256" key="6">
    <source>
        <dbReference type="ARBA" id="ARBA00022741"/>
    </source>
</evidence>
<protein>
    <recommendedName>
        <fullName evidence="3 12">Ribokinase</fullName>
        <shortName evidence="12">RK</shortName>
        <ecNumber evidence="2 12">2.7.1.15</ecNumber>
    </recommendedName>
</protein>
<evidence type="ECO:0000313" key="15">
    <source>
        <dbReference type="Proteomes" id="UP000571017"/>
    </source>
</evidence>
<feature type="binding site" evidence="12">
    <location>
        <begin position="39"/>
        <end position="43"/>
    </location>
    <ligand>
        <name>substrate</name>
    </ligand>
</feature>
<evidence type="ECO:0000256" key="10">
    <source>
        <dbReference type="ARBA" id="ARBA00022958"/>
    </source>
</evidence>
<dbReference type="Proteomes" id="UP000571017">
    <property type="component" value="Unassembled WGS sequence"/>
</dbReference>
<gene>
    <name evidence="12 14" type="primary">rbsK</name>
    <name evidence="14" type="ORF">H0266_07940</name>
</gene>
<feature type="binding site" evidence="12">
    <location>
        <position position="183"/>
    </location>
    <ligand>
        <name>ATP</name>
        <dbReference type="ChEBI" id="CHEBI:30616"/>
    </ligand>
</feature>
<feature type="binding site" evidence="12">
    <location>
        <position position="267"/>
    </location>
    <ligand>
        <name>K(+)</name>
        <dbReference type="ChEBI" id="CHEBI:29103"/>
    </ligand>
</feature>
<dbReference type="PROSITE" id="PS00584">
    <property type="entry name" value="PFKB_KINASES_2"/>
    <property type="match status" value="1"/>
</dbReference>
<keyword evidence="12" id="KW-0963">Cytoplasm</keyword>
<feature type="binding site" evidence="12">
    <location>
        <position position="228"/>
    </location>
    <ligand>
        <name>K(+)</name>
        <dbReference type="ChEBI" id="CHEBI:29103"/>
    </ligand>
</feature>
<keyword evidence="9 12" id="KW-0460">Magnesium</keyword>
<feature type="active site" description="Proton acceptor" evidence="12">
    <location>
        <position position="234"/>
    </location>
</feature>
<evidence type="ECO:0000256" key="7">
    <source>
        <dbReference type="ARBA" id="ARBA00022777"/>
    </source>
</evidence>
<dbReference type="GO" id="GO:0019303">
    <property type="term" value="P:D-ribose catabolic process"/>
    <property type="evidence" value="ECO:0007669"/>
    <property type="project" value="UniProtKB-UniRule"/>
</dbReference>
<organism evidence="14 15">
    <name type="scientific">Halobacillus locisalis</name>
    <dbReference type="NCBI Taxonomy" id="220753"/>
    <lineage>
        <taxon>Bacteria</taxon>
        <taxon>Bacillati</taxon>
        <taxon>Bacillota</taxon>
        <taxon>Bacilli</taxon>
        <taxon>Bacillales</taxon>
        <taxon>Bacillaceae</taxon>
        <taxon>Halobacillus</taxon>
    </lineage>
</organism>
<evidence type="ECO:0000256" key="11">
    <source>
        <dbReference type="ARBA" id="ARBA00023277"/>
    </source>
</evidence>
<keyword evidence="10 12" id="KW-0630">Potassium</keyword>
<comment type="cofactor">
    <cofactor evidence="12">
        <name>Mg(2+)</name>
        <dbReference type="ChEBI" id="CHEBI:18420"/>
    </cofactor>
    <text evidence="12">Requires a divalent cation, most likely magnesium in vivo, as an electrophilic catalyst to aid phosphoryl group transfer. It is the chelate of the metal and the nucleotide that is the actual substrate.</text>
</comment>
<keyword evidence="4 12" id="KW-0808">Transferase</keyword>
<comment type="catalytic activity">
    <reaction evidence="12">
        <text>D-ribose + ATP = D-ribose 5-phosphate + ADP + H(+)</text>
        <dbReference type="Rhea" id="RHEA:13697"/>
        <dbReference type="ChEBI" id="CHEBI:15378"/>
        <dbReference type="ChEBI" id="CHEBI:30616"/>
        <dbReference type="ChEBI" id="CHEBI:47013"/>
        <dbReference type="ChEBI" id="CHEBI:78346"/>
        <dbReference type="ChEBI" id="CHEBI:456216"/>
        <dbReference type="EC" id="2.7.1.15"/>
    </reaction>
</comment>
<dbReference type="HAMAP" id="MF_01987">
    <property type="entry name" value="Ribokinase"/>
    <property type="match status" value="1"/>
</dbReference>
<feature type="binding site" evidence="12">
    <location>
        <begin position="233"/>
        <end position="234"/>
    </location>
    <ligand>
        <name>ATP</name>
        <dbReference type="ChEBI" id="CHEBI:30616"/>
    </ligand>
</feature>
<feature type="binding site" evidence="12">
    <location>
        <position position="230"/>
    </location>
    <ligand>
        <name>K(+)</name>
        <dbReference type="ChEBI" id="CHEBI:29103"/>
    </ligand>
</feature>
<feature type="binding site" evidence="12">
    <location>
        <position position="269"/>
    </location>
    <ligand>
        <name>K(+)</name>
        <dbReference type="ChEBI" id="CHEBI:29103"/>
    </ligand>
</feature>
<accession>A0A838CS19</accession>
<dbReference type="Pfam" id="PF00294">
    <property type="entry name" value="PfkB"/>
    <property type="match status" value="1"/>
</dbReference>
<dbReference type="NCBIfam" id="TIGR02152">
    <property type="entry name" value="D_ribokin_bact"/>
    <property type="match status" value="1"/>
</dbReference>
<name>A0A838CS19_9BACI</name>
<keyword evidence="8 12" id="KW-0067">ATP-binding</keyword>
<comment type="subcellular location">
    <subcellularLocation>
        <location evidence="12">Cytoplasm</location>
    </subcellularLocation>
</comment>
<evidence type="ECO:0000256" key="8">
    <source>
        <dbReference type="ARBA" id="ARBA00022840"/>
    </source>
</evidence>
<dbReference type="GO" id="GO:0005524">
    <property type="term" value="F:ATP binding"/>
    <property type="evidence" value="ECO:0007669"/>
    <property type="project" value="UniProtKB-UniRule"/>
</dbReference>
<dbReference type="SUPFAM" id="SSF53613">
    <property type="entry name" value="Ribokinase-like"/>
    <property type="match status" value="1"/>
</dbReference>
<comment type="function">
    <text evidence="12">Catalyzes the phosphorylation of ribose at O-5 in a reaction requiring ATP and magnesium. The resulting D-ribose-5-phosphate can then be used either for sythesis of nucleotides, histidine, and tryptophan, or as a component of the pentose phosphate pathway.</text>
</comment>
<dbReference type="EMBL" id="JACEFG010000002">
    <property type="protein sequence ID" value="MBA2174820.1"/>
    <property type="molecule type" value="Genomic_DNA"/>
</dbReference>
<dbReference type="AlphaFoldDB" id="A0A838CS19"/>
<evidence type="ECO:0000313" key="14">
    <source>
        <dbReference type="EMBL" id="MBA2174820.1"/>
    </source>
</evidence>
<dbReference type="PRINTS" id="PR00990">
    <property type="entry name" value="RIBOKINASE"/>
</dbReference>
<evidence type="ECO:0000256" key="4">
    <source>
        <dbReference type="ARBA" id="ARBA00022679"/>
    </source>
</evidence>
<dbReference type="PANTHER" id="PTHR10584">
    <property type="entry name" value="SUGAR KINASE"/>
    <property type="match status" value="1"/>
</dbReference>
<comment type="caution">
    <text evidence="14">The sequence shown here is derived from an EMBL/GenBank/DDBJ whole genome shotgun (WGS) entry which is preliminary data.</text>
</comment>
<dbReference type="GO" id="GO:0046872">
    <property type="term" value="F:metal ion binding"/>
    <property type="evidence" value="ECO:0007669"/>
    <property type="project" value="UniProtKB-KW"/>
</dbReference>
<keyword evidence="7 12" id="KW-0418">Kinase</keyword>
<feature type="domain" description="Carbohydrate kinase PfkB" evidence="13">
    <location>
        <begin position="1"/>
        <end position="276"/>
    </location>
</feature>
<sequence length="290" mass="30897">MRKVTVIGSINMDLTVTTKHVPDKGETVLGDTFATFPGGKGANQAVAAARLGADVSMIGAVGADSFGEDLLSHLSKEGINIRGVNTIPNESTGTATIIIHDGDNRIIVAPGANHHLTPFHIERNEALISRSDVLLVQMEIPIETIKAVSMLSDKYNIPLIVNPAPYQKLPQAVLKQATYLTPNQSEARLMQADDAWIDQKMITTLGSQGVELSATGEVIHGYPVQALDTTGAGDTFNGALSAKLSEGADVKEAIRFANAASALSVQKIGAQSGMPTLEEVKRFRQEREEM</sequence>
<evidence type="ECO:0000256" key="2">
    <source>
        <dbReference type="ARBA" id="ARBA00012035"/>
    </source>
</evidence>